<dbReference type="Gene3D" id="1.10.540.10">
    <property type="entry name" value="Acyl-CoA dehydrogenase/oxidase, N-terminal domain"/>
    <property type="match status" value="1"/>
</dbReference>
<keyword evidence="8" id="KW-1185">Reference proteome</keyword>
<keyword evidence="4" id="KW-0274">FAD</keyword>
<dbReference type="Proteomes" id="UP000642748">
    <property type="component" value="Unassembled WGS sequence"/>
</dbReference>
<dbReference type="InterPro" id="IPR036250">
    <property type="entry name" value="AcylCo_DH-like_C"/>
</dbReference>
<reference evidence="7" key="1">
    <citation type="submission" date="2021-01" db="EMBL/GenBank/DDBJ databases">
        <title>Whole genome shotgun sequence of Rugosimonospora africana NBRC 104875.</title>
        <authorList>
            <person name="Komaki H."/>
            <person name="Tamura T."/>
        </authorList>
    </citation>
    <scope>NUCLEOTIDE SEQUENCE</scope>
    <source>
        <strain evidence="7">NBRC 104875</strain>
    </source>
</reference>
<comment type="caution">
    <text evidence="7">The sequence shown here is derived from an EMBL/GenBank/DDBJ whole genome shotgun (WGS) entry which is preliminary data.</text>
</comment>
<dbReference type="EMBL" id="BONZ01000080">
    <property type="protein sequence ID" value="GIH19419.1"/>
    <property type="molecule type" value="Genomic_DNA"/>
</dbReference>
<evidence type="ECO:0000256" key="4">
    <source>
        <dbReference type="ARBA" id="ARBA00022827"/>
    </source>
</evidence>
<dbReference type="Pfam" id="PF00441">
    <property type="entry name" value="Acyl-CoA_dh_1"/>
    <property type="match status" value="1"/>
</dbReference>
<keyword evidence="5" id="KW-0560">Oxidoreductase</keyword>
<comment type="similarity">
    <text evidence="2">Belongs to the acyl-CoA dehydrogenase family.</text>
</comment>
<dbReference type="Gene3D" id="1.20.140.10">
    <property type="entry name" value="Butyryl-CoA Dehydrogenase, subunit A, domain 3"/>
    <property type="match status" value="1"/>
</dbReference>
<protein>
    <submittedName>
        <fullName evidence="7">Acyl-CoA dehydrogenase</fullName>
    </submittedName>
</protein>
<dbReference type="AlphaFoldDB" id="A0A8J3VV04"/>
<accession>A0A8J3VV04</accession>
<evidence type="ECO:0000313" key="8">
    <source>
        <dbReference type="Proteomes" id="UP000642748"/>
    </source>
</evidence>
<dbReference type="RefSeq" id="WP_203922877.1">
    <property type="nucleotide sequence ID" value="NZ_BONZ01000080.1"/>
</dbReference>
<dbReference type="InterPro" id="IPR009100">
    <property type="entry name" value="AcylCoA_DH/oxidase_NM_dom_sf"/>
</dbReference>
<organism evidence="7 8">
    <name type="scientific">Rugosimonospora africana</name>
    <dbReference type="NCBI Taxonomy" id="556532"/>
    <lineage>
        <taxon>Bacteria</taxon>
        <taxon>Bacillati</taxon>
        <taxon>Actinomycetota</taxon>
        <taxon>Actinomycetes</taxon>
        <taxon>Micromonosporales</taxon>
        <taxon>Micromonosporaceae</taxon>
        <taxon>Rugosimonospora</taxon>
    </lineage>
</organism>
<dbReference type="GO" id="GO:0050660">
    <property type="term" value="F:flavin adenine dinucleotide binding"/>
    <property type="evidence" value="ECO:0007669"/>
    <property type="project" value="InterPro"/>
</dbReference>
<evidence type="ECO:0000256" key="3">
    <source>
        <dbReference type="ARBA" id="ARBA00022630"/>
    </source>
</evidence>
<dbReference type="SUPFAM" id="SSF47203">
    <property type="entry name" value="Acyl-CoA dehydrogenase C-terminal domain-like"/>
    <property type="match status" value="1"/>
</dbReference>
<dbReference type="InterPro" id="IPR009075">
    <property type="entry name" value="AcylCo_DH/oxidase_C"/>
</dbReference>
<dbReference type="PANTHER" id="PTHR43884:SF20">
    <property type="entry name" value="ACYL-COA DEHYDROGENASE FADE28"/>
    <property type="match status" value="1"/>
</dbReference>
<dbReference type="SUPFAM" id="SSF56645">
    <property type="entry name" value="Acyl-CoA dehydrogenase NM domain-like"/>
    <property type="match status" value="1"/>
</dbReference>
<proteinExistence type="inferred from homology"/>
<evidence type="ECO:0000313" key="7">
    <source>
        <dbReference type="EMBL" id="GIH19419.1"/>
    </source>
</evidence>
<evidence type="ECO:0000256" key="1">
    <source>
        <dbReference type="ARBA" id="ARBA00001974"/>
    </source>
</evidence>
<evidence type="ECO:0000256" key="5">
    <source>
        <dbReference type="ARBA" id="ARBA00023002"/>
    </source>
</evidence>
<sequence>MDRTQLEQLLTARFGGFLAEHVPAAARHPAELAETPAPSAPAAVWASLVERGALSLLQSREAGGLGLGDTAVAALAELMGRTGFPAGRYLDTLMAVEVLRGCAPSTTRDELLADVMSGSRSVALAYRADGTAAASDPANLPAWRQWRESGEQVELGGRRAFVESADEADVLVVLGAKAPCVVVIPTAASSPLIEARSTMGDRRLFDVEIAAVRVPRTDLLDVPGALDALWTTALARARVWQAGYLVGIASGALDAATEYARNRRQFHRPIGSFQAVAFRLAAISCRIHAARMLVHDVAVRSDGGEPVLEETADVLALAAETSRAATAECVHVHGAYGMTLAASAQRFHRVAGTESVWLGTVHLLRGGTSHRRRVDRGI</sequence>
<keyword evidence="3" id="KW-0285">Flavoprotein</keyword>
<dbReference type="PANTHER" id="PTHR43884">
    <property type="entry name" value="ACYL-COA DEHYDROGENASE"/>
    <property type="match status" value="1"/>
</dbReference>
<name>A0A8J3VV04_9ACTN</name>
<feature type="domain" description="Acyl-CoA dehydrogenase/oxidase C-terminal" evidence="6">
    <location>
        <begin position="231"/>
        <end position="361"/>
    </location>
</feature>
<dbReference type="InterPro" id="IPR037069">
    <property type="entry name" value="AcylCoA_DH/ox_N_sf"/>
</dbReference>
<dbReference type="GO" id="GO:0003995">
    <property type="term" value="F:acyl-CoA dehydrogenase activity"/>
    <property type="evidence" value="ECO:0007669"/>
    <property type="project" value="TreeGrafter"/>
</dbReference>
<evidence type="ECO:0000259" key="6">
    <source>
        <dbReference type="Pfam" id="PF00441"/>
    </source>
</evidence>
<gene>
    <name evidence="7" type="primary">mmgC</name>
    <name evidence="7" type="ORF">Raf01_75910</name>
</gene>
<evidence type="ECO:0000256" key="2">
    <source>
        <dbReference type="ARBA" id="ARBA00009347"/>
    </source>
</evidence>
<comment type="cofactor">
    <cofactor evidence="1">
        <name>FAD</name>
        <dbReference type="ChEBI" id="CHEBI:57692"/>
    </cofactor>
</comment>